<feature type="transmembrane region" description="Helical" evidence="2">
    <location>
        <begin position="309"/>
        <end position="331"/>
    </location>
</feature>
<feature type="transmembrane region" description="Helical" evidence="2">
    <location>
        <begin position="196"/>
        <end position="217"/>
    </location>
</feature>
<keyword evidence="2" id="KW-1133">Transmembrane helix</keyword>
<evidence type="ECO:0008006" key="5">
    <source>
        <dbReference type="Google" id="ProtNLM"/>
    </source>
</evidence>
<evidence type="ECO:0000256" key="2">
    <source>
        <dbReference type="SAM" id="Phobius"/>
    </source>
</evidence>
<dbReference type="EMBL" id="JBEPCV010000002">
    <property type="protein sequence ID" value="MER6903170.1"/>
    <property type="molecule type" value="Genomic_DNA"/>
</dbReference>
<keyword evidence="2" id="KW-0472">Membrane</keyword>
<accession>A0ABV1VAZ8</accession>
<protein>
    <recommendedName>
        <fullName evidence="5">NnrS multi-domain protein</fullName>
    </recommendedName>
</protein>
<feature type="transmembrane region" description="Helical" evidence="2">
    <location>
        <begin position="253"/>
        <end position="271"/>
    </location>
</feature>
<feature type="transmembrane region" description="Helical" evidence="2">
    <location>
        <begin position="351"/>
        <end position="373"/>
    </location>
</feature>
<dbReference type="RefSeq" id="WP_350721805.1">
    <property type="nucleotide sequence ID" value="NZ_JBEPCO010000031.1"/>
</dbReference>
<gene>
    <name evidence="3" type="ORF">ABT322_05145</name>
</gene>
<feature type="transmembrane region" description="Helical" evidence="2">
    <location>
        <begin position="283"/>
        <end position="300"/>
    </location>
</feature>
<feature type="region of interest" description="Disordered" evidence="1">
    <location>
        <begin position="499"/>
        <end position="518"/>
    </location>
</feature>
<evidence type="ECO:0000313" key="4">
    <source>
        <dbReference type="Proteomes" id="UP001490330"/>
    </source>
</evidence>
<dbReference type="Proteomes" id="UP001490330">
    <property type="component" value="Unassembled WGS sequence"/>
</dbReference>
<name>A0ABV1VAZ8_9ACTN</name>
<evidence type="ECO:0000256" key="1">
    <source>
        <dbReference type="SAM" id="MobiDB-lite"/>
    </source>
</evidence>
<reference evidence="3 4" key="1">
    <citation type="submission" date="2024-06" db="EMBL/GenBank/DDBJ databases">
        <title>The Natural Products Discovery Center: Release of the First 8490 Sequenced Strains for Exploring Actinobacteria Biosynthetic Diversity.</title>
        <authorList>
            <person name="Kalkreuter E."/>
            <person name="Kautsar S.A."/>
            <person name="Yang D."/>
            <person name="Bader C.D."/>
            <person name="Teijaro C.N."/>
            <person name="Fluegel L."/>
            <person name="Davis C.M."/>
            <person name="Simpson J.R."/>
            <person name="Lauterbach L."/>
            <person name="Steele A.D."/>
            <person name="Gui C."/>
            <person name="Meng S."/>
            <person name="Li G."/>
            <person name="Viehrig K."/>
            <person name="Ye F."/>
            <person name="Su P."/>
            <person name="Kiefer A.F."/>
            <person name="Nichols A."/>
            <person name="Cepeda A.J."/>
            <person name="Yan W."/>
            <person name="Fan B."/>
            <person name="Jiang Y."/>
            <person name="Adhikari A."/>
            <person name="Zheng C.-J."/>
            <person name="Schuster L."/>
            <person name="Cowan T.M."/>
            <person name="Smanski M.J."/>
            <person name="Chevrette M.G."/>
            <person name="De Carvalho L.P.S."/>
            <person name="Shen B."/>
        </authorList>
    </citation>
    <scope>NUCLEOTIDE SEQUENCE [LARGE SCALE GENOMIC DNA]</scope>
    <source>
        <strain evidence="3 4">NPDC000632</strain>
    </source>
</reference>
<feature type="transmembrane region" description="Helical" evidence="2">
    <location>
        <begin position="223"/>
        <end position="241"/>
    </location>
</feature>
<proteinExistence type="predicted"/>
<feature type="transmembrane region" description="Helical" evidence="2">
    <location>
        <begin position="393"/>
        <end position="412"/>
    </location>
</feature>
<keyword evidence="4" id="KW-1185">Reference proteome</keyword>
<sequence length="518" mass="56136">MAHTRYDQRVRVFVQVCGGEHDWREAEARFEAHGWPVRDAHPAGSGPLGAALEPDPASRVYELEVRLFGAAKGSDRGAADRVRKVLRASHLEGYVRRAEPVERDRELFPHWRVVSTAHRRPGRRPAWRRHLTRAATRLGRHDTGGFVAGGPRQALRLARADAPAGGPRPAVAVRPLDGRRREPAPYRREEQLERSIYRLVLWTLLSAGALTLASAAIPGAPRWILGTLALFGACGSLWSGWDMSRAGKRQEGVFLALLCLLIFAAFGMGLLSSDGKAWTPRETLTTAVVVSVLAGLWLLVRQWTWGEWVAWAVPLAVTLTVSAFVAAGSVLHALYADGLSLSPGDLDVPPVWQFAAAVKLLVMLSLVMIVPAWWGFAKHRHHRYATPGDGTNIILNVCLFVAMLAGAGLQAWDSAATAVDRTVAAAGRGEDPPSYFGVEPEWTCVRLVVPAGELAGEGPPLKPGRPYLSFGVAGETAVLWDPATREPVKLPANQVWLGPAESGNVTCPGRPPARSKLS</sequence>
<comment type="caution">
    <text evidence="3">The sequence shown here is derived from an EMBL/GenBank/DDBJ whole genome shotgun (WGS) entry which is preliminary data.</text>
</comment>
<keyword evidence="2" id="KW-0812">Transmembrane</keyword>
<organism evidence="3 4">
    <name type="scientific">Streptomyces flaveolus</name>
    <dbReference type="NCBI Taxonomy" id="67297"/>
    <lineage>
        <taxon>Bacteria</taxon>
        <taxon>Bacillati</taxon>
        <taxon>Actinomycetota</taxon>
        <taxon>Actinomycetes</taxon>
        <taxon>Kitasatosporales</taxon>
        <taxon>Streptomycetaceae</taxon>
        <taxon>Streptomyces</taxon>
    </lineage>
</organism>
<evidence type="ECO:0000313" key="3">
    <source>
        <dbReference type="EMBL" id="MER6903170.1"/>
    </source>
</evidence>